<gene>
    <name evidence="1" type="ORF">PBS003_LOCUS5273</name>
</gene>
<evidence type="ECO:0000313" key="1">
    <source>
        <dbReference type="EMBL" id="CAH0478582.1"/>
    </source>
</evidence>
<dbReference type="EMBL" id="CAKKTJ010000262">
    <property type="protein sequence ID" value="CAH0478582.1"/>
    <property type="molecule type" value="Genomic_DNA"/>
</dbReference>
<organism evidence="1 2">
    <name type="scientific">Peronospora belbahrii</name>
    <dbReference type="NCBI Taxonomy" id="622444"/>
    <lineage>
        <taxon>Eukaryota</taxon>
        <taxon>Sar</taxon>
        <taxon>Stramenopiles</taxon>
        <taxon>Oomycota</taxon>
        <taxon>Peronosporomycetes</taxon>
        <taxon>Peronosporales</taxon>
        <taxon>Peronosporaceae</taxon>
        <taxon>Peronospora</taxon>
    </lineage>
</organism>
<dbReference type="PANTHER" id="PTHR46586:SF3">
    <property type="entry name" value="ANKYRIN REPEAT-CONTAINING PROTEIN"/>
    <property type="match status" value="1"/>
</dbReference>
<proteinExistence type="predicted"/>
<protein>
    <recommendedName>
        <fullName evidence="3">Ankyrin repeat protein</fullName>
    </recommendedName>
</protein>
<accession>A0AAU9KWE8</accession>
<dbReference type="SUPFAM" id="SSF140860">
    <property type="entry name" value="Pseudo ankyrin repeat-like"/>
    <property type="match status" value="1"/>
</dbReference>
<name>A0AAU9KWE8_9STRA</name>
<reference evidence="1" key="1">
    <citation type="submission" date="2021-11" db="EMBL/GenBank/DDBJ databases">
        <authorList>
            <person name="Islam A."/>
            <person name="Islam S."/>
            <person name="Flora M.S."/>
            <person name="Rahman M."/>
            <person name="Ziaur R.M."/>
            <person name="Epstein J.H."/>
            <person name="Hassan M."/>
            <person name="Klassen M."/>
            <person name="Woodard K."/>
            <person name="Webb A."/>
            <person name="Webby R.J."/>
            <person name="El Zowalaty M.E."/>
        </authorList>
    </citation>
    <scope>NUCLEOTIDE SEQUENCE</scope>
    <source>
        <strain evidence="1">Pbs3</strain>
    </source>
</reference>
<dbReference type="Gene3D" id="1.25.40.20">
    <property type="entry name" value="Ankyrin repeat-containing domain"/>
    <property type="match status" value="1"/>
</dbReference>
<dbReference type="AlphaFoldDB" id="A0AAU9KWE8"/>
<dbReference type="InterPro" id="IPR036770">
    <property type="entry name" value="Ankyrin_rpt-contain_sf"/>
</dbReference>
<evidence type="ECO:0008006" key="3">
    <source>
        <dbReference type="Google" id="ProtNLM"/>
    </source>
</evidence>
<comment type="caution">
    <text evidence="1">The sequence shown here is derived from an EMBL/GenBank/DDBJ whole genome shotgun (WGS) entry which is preliminary data.</text>
</comment>
<dbReference type="InterPro" id="IPR052050">
    <property type="entry name" value="SecEffector_AnkRepeat"/>
</dbReference>
<sequence>MEIEHVQTETHLHEAAARGRHLHVIKWLRKHSTEIIESQALDEAAAGGFSEIVEFLHAEWTEAKLKRNRRICRVSTRAMIKAAGNGHLKMVK</sequence>
<evidence type="ECO:0000313" key="2">
    <source>
        <dbReference type="Proteomes" id="UP001160483"/>
    </source>
</evidence>
<dbReference type="PANTHER" id="PTHR46586">
    <property type="entry name" value="ANKYRIN REPEAT-CONTAINING PROTEIN"/>
    <property type="match status" value="1"/>
</dbReference>
<dbReference type="Proteomes" id="UP001160483">
    <property type="component" value="Unassembled WGS sequence"/>
</dbReference>